<dbReference type="InterPro" id="IPR051625">
    <property type="entry name" value="Signaling_Regulatory_Domain"/>
</dbReference>
<dbReference type="InParanoid" id="A0A7M7NLY9"/>
<dbReference type="Gene3D" id="2.130.10.30">
    <property type="entry name" value="Regulator of chromosome condensation 1/beta-lactamase-inhibitor protein II"/>
    <property type="match status" value="1"/>
</dbReference>
<dbReference type="OMA" id="CVEPLNI"/>
<dbReference type="GO" id="GO:0016567">
    <property type="term" value="P:protein ubiquitination"/>
    <property type="evidence" value="ECO:0000318"/>
    <property type="project" value="GO_Central"/>
</dbReference>
<sequence length="238" mass="26172">MASSDHLDDGDAIMMLKRTSLEGYPIKDVCGNPECVVMTTFNGRVYTCDPTGVRKQENYVEMIFPTSEEEAGSGVDIVSVCCGRHHFLALSADGRVYSWGRNDVGQLGIRKKKKRHHNRSQTTQDLKPRLIEELSNYDVIQISCGDDHSLALTRDRRLFSWGCNSHGQLGVKTKGHAKPIEIKGLWGIPLQHIAAGGAHSVALSTTGSIFVWGSNSHGQLGLQQLDVSLIVLSSNHYL</sequence>
<protein>
    <recommendedName>
        <fullName evidence="3">RCC1-like domain-containing protein</fullName>
    </recommendedName>
</protein>
<dbReference type="SUPFAM" id="SSF50985">
    <property type="entry name" value="RCC1/BLIP-II"/>
    <property type="match status" value="1"/>
</dbReference>
<proteinExistence type="predicted"/>
<dbReference type="PROSITE" id="PS50012">
    <property type="entry name" value="RCC1_3"/>
    <property type="match status" value="2"/>
</dbReference>
<dbReference type="PRINTS" id="PR00633">
    <property type="entry name" value="RCCNDNSATION"/>
</dbReference>
<dbReference type="EnsemblMetazoa" id="XM_030982606">
    <property type="protein sequence ID" value="XP_030838466"/>
    <property type="gene ID" value="LOC115922864"/>
</dbReference>
<dbReference type="InterPro" id="IPR000408">
    <property type="entry name" value="Reg_chr_condens"/>
</dbReference>
<feature type="repeat" description="RCC1" evidence="2">
    <location>
        <begin position="94"/>
        <end position="155"/>
    </location>
</feature>
<evidence type="ECO:0000259" key="3">
    <source>
        <dbReference type="Pfam" id="PF25390"/>
    </source>
</evidence>
<feature type="repeat" description="RCC1" evidence="2">
    <location>
        <begin position="156"/>
        <end position="206"/>
    </location>
</feature>
<evidence type="ECO:0000313" key="5">
    <source>
        <dbReference type="Proteomes" id="UP000007110"/>
    </source>
</evidence>
<organism evidence="4 5">
    <name type="scientific">Strongylocentrotus purpuratus</name>
    <name type="common">Purple sea urchin</name>
    <dbReference type="NCBI Taxonomy" id="7668"/>
    <lineage>
        <taxon>Eukaryota</taxon>
        <taxon>Metazoa</taxon>
        <taxon>Echinodermata</taxon>
        <taxon>Eleutherozoa</taxon>
        <taxon>Echinozoa</taxon>
        <taxon>Echinoidea</taxon>
        <taxon>Euechinoidea</taxon>
        <taxon>Echinacea</taxon>
        <taxon>Camarodonta</taxon>
        <taxon>Echinidea</taxon>
        <taxon>Strongylocentrotidae</taxon>
        <taxon>Strongylocentrotus</taxon>
    </lineage>
</organism>
<evidence type="ECO:0000256" key="1">
    <source>
        <dbReference type="ARBA" id="ARBA00022737"/>
    </source>
</evidence>
<dbReference type="PROSITE" id="PS00626">
    <property type="entry name" value="RCC1_2"/>
    <property type="match status" value="1"/>
</dbReference>
<accession>A0A7M7NLY9</accession>
<feature type="domain" description="RCC1-like" evidence="3">
    <location>
        <begin position="29"/>
        <end position="224"/>
    </location>
</feature>
<dbReference type="Proteomes" id="UP000007110">
    <property type="component" value="Unassembled WGS sequence"/>
</dbReference>
<keyword evidence="1" id="KW-0677">Repeat</keyword>
<dbReference type="PANTHER" id="PTHR22872">
    <property type="entry name" value="BTK-BINDING PROTEIN-RELATED"/>
    <property type="match status" value="1"/>
</dbReference>
<evidence type="ECO:0000256" key="2">
    <source>
        <dbReference type="PROSITE-ProRule" id="PRU00235"/>
    </source>
</evidence>
<dbReference type="InterPro" id="IPR009091">
    <property type="entry name" value="RCC1/BLIP-II"/>
</dbReference>
<dbReference type="RefSeq" id="XP_030838466.1">
    <property type="nucleotide sequence ID" value="XM_030982606.1"/>
</dbReference>
<dbReference type="GO" id="GO:0061630">
    <property type="term" value="F:ubiquitin protein ligase activity"/>
    <property type="evidence" value="ECO:0000318"/>
    <property type="project" value="GO_Central"/>
</dbReference>
<dbReference type="KEGG" id="spu:115922864"/>
<keyword evidence="5" id="KW-1185">Reference proteome</keyword>
<reference evidence="4" key="2">
    <citation type="submission" date="2021-01" db="UniProtKB">
        <authorList>
            <consortium name="EnsemblMetazoa"/>
        </authorList>
    </citation>
    <scope>IDENTIFICATION</scope>
</reference>
<reference evidence="5" key="1">
    <citation type="submission" date="2015-02" db="EMBL/GenBank/DDBJ databases">
        <title>Genome sequencing for Strongylocentrotus purpuratus.</title>
        <authorList>
            <person name="Murali S."/>
            <person name="Liu Y."/>
            <person name="Vee V."/>
            <person name="English A."/>
            <person name="Wang M."/>
            <person name="Skinner E."/>
            <person name="Han Y."/>
            <person name="Muzny D.M."/>
            <person name="Worley K.C."/>
            <person name="Gibbs R.A."/>
        </authorList>
    </citation>
    <scope>NUCLEOTIDE SEQUENCE</scope>
</reference>
<dbReference type="GeneID" id="115922864"/>
<name>A0A7M7NLY9_STRPU</name>
<dbReference type="OrthoDB" id="8068875at2759"/>
<dbReference type="GO" id="GO:0006511">
    <property type="term" value="P:ubiquitin-dependent protein catabolic process"/>
    <property type="evidence" value="ECO:0000318"/>
    <property type="project" value="GO_Central"/>
</dbReference>
<dbReference type="GO" id="GO:0005737">
    <property type="term" value="C:cytoplasm"/>
    <property type="evidence" value="ECO:0000318"/>
    <property type="project" value="GO_Central"/>
</dbReference>
<dbReference type="Pfam" id="PF25390">
    <property type="entry name" value="WD40_RLD"/>
    <property type="match status" value="1"/>
</dbReference>
<dbReference type="InterPro" id="IPR058923">
    <property type="entry name" value="RCC1-like_dom"/>
</dbReference>
<evidence type="ECO:0000313" key="4">
    <source>
        <dbReference type="EnsemblMetazoa" id="XP_030838466"/>
    </source>
</evidence>
<dbReference type="AlphaFoldDB" id="A0A7M7NLY9"/>